<keyword evidence="13" id="KW-1185">Reference proteome</keyword>
<feature type="transmembrane region" description="Helical" evidence="9">
    <location>
        <begin position="90"/>
        <end position="107"/>
    </location>
</feature>
<feature type="transmembrane region" description="Helical" evidence="9">
    <location>
        <begin position="51"/>
        <end position="69"/>
    </location>
</feature>
<evidence type="ECO:0000256" key="6">
    <source>
        <dbReference type="ARBA" id="ARBA00022989"/>
    </source>
</evidence>
<dbReference type="PATRIC" id="fig|60890.4.peg.3782"/>
<comment type="function">
    <text evidence="9">Part of the tripartite ATP-independent periplasmic (TRAP) transport system.</text>
</comment>
<keyword evidence="5 9" id="KW-0812">Transmembrane</keyword>
<dbReference type="PANTHER" id="PTHR35011:SF2">
    <property type="entry name" value="2,3-DIKETO-L-GULONATE TRAP TRANSPORTER SMALL PERMEASE PROTEIN YIAM"/>
    <property type="match status" value="1"/>
</dbReference>
<evidence type="ECO:0000256" key="3">
    <source>
        <dbReference type="ARBA" id="ARBA00022475"/>
    </source>
</evidence>
<evidence type="ECO:0000313" key="11">
    <source>
        <dbReference type="EMBL" id="ANP38747.1"/>
    </source>
</evidence>
<dbReference type="RefSeq" id="WP_065273358.1">
    <property type="nucleotide sequence ID" value="NZ_CP015124.1"/>
</dbReference>
<evidence type="ECO:0000256" key="2">
    <source>
        <dbReference type="ARBA" id="ARBA00022448"/>
    </source>
</evidence>
<dbReference type="EMBL" id="CP015124">
    <property type="protein sequence ID" value="ANP38747.1"/>
    <property type="molecule type" value="Genomic_DNA"/>
</dbReference>
<keyword evidence="6 9" id="KW-1133">Transmembrane helix</keyword>
<dbReference type="Proteomes" id="UP000092565">
    <property type="component" value="Chromosome"/>
</dbReference>
<evidence type="ECO:0000313" key="14">
    <source>
        <dbReference type="Proteomes" id="UP001218364"/>
    </source>
</evidence>
<comment type="similarity">
    <text evidence="8 9">Belongs to the TRAP transporter small permease family.</text>
</comment>
<dbReference type="EMBL" id="JARCJK010000001">
    <property type="protein sequence ID" value="MDE4164442.1"/>
    <property type="molecule type" value="Genomic_DNA"/>
</dbReference>
<evidence type="ECO:0000313" key="13">
    <source>
        <dbReference type="Proteomes" id="UP000092565"/>
    </source>
</evidence>
<reference evidence="12 14" key="2">
    <citation type="submission" date="2023-02" db="EMBL/GenBank/DDBJ databases">
        <title>Population genomics of bacteria associated with diatom.</title>
        <authorList>
            <person name="Xie J."/>
            <person name="Wang H."/>
        </authorList>
    </citation>
    <scope>NUCLEOTIDE SEQUENCE [LARGE SCALE GENOMIC DNA]</scope>
    <source>
        <strain evidence="12 14">PT47_8</strain>
    </source>
</reference>
<keyword evidence="2 9" id="KW-0813">Transport</keyword>
<dbReference type="InterPro" id="IPR007387">
    <property type="entry name" value="TRAP_DctQ"/>
</dbReference>
<gene>
    <name evidence="11" type="ORF">JL2886_03878</name>
    <name evidence="12" type="ORF">PXK24_01965</name>
</gene>
<dbReference type="GO" id="GO:0005886">
    <property type="term" value="C:plasma membrane"/>
    <property type="evidence" value="ECO:0007669"/>
    <property type="project" value="UniProtKB-SubCell"/>
</dbReference>
<evidence type="ECO:0000256" key="7">
    <source>
        <dbReference type="ARBA" id="ARBA00023136"/>
    </source>
</evidence>
<dbReference type="Proteomes" id="UP001218364">
    <property type="component" value="Unassembled WGS sequence"/>
</dbReference>
<sequence>MQYALRFLTALSKLPMFLANLSLFALMCLTFADVLMRSVFNAPIEAATELIRIGIALIVFAALPVLSAQNGHIAVDLLDGPFRRMRLERWRDAAVALICAVMLWYPAGRVVDLAERSRSYGDVTEYLSIPTFYIAYFIAAMIYVTAVALIGRGLLHLIAPHMLEAKNA</sequence>
<comment type="caution">
    <text evidence="9">Lacks conserved residue(s) required for the propagation of feature annotation.</text>
</comment>
<accession>A0A1B0ZWY4</accession>
<evidence type="ECO:0000256" key="5">
    <source>
        <dbReference type="ARBA" id="ARBA00022692"/>
    </source>
</evidence>
<reference evidence="11 13" key="1">
    <citation type="submission" date="2016-04" db="EMBL/GenBank/DDBJ databases">
        <authorList>
            <person name="Evans L.H."/>
            <person name="Alamgir A."/>
            <person name="Owens N."/>
            <person name="Weber N.D."/>
            <person name="Virtaneva K."/>
            <person name="Barbian K."/>
            <person name="Babar A."/>
            <person name="Rosenke K."/>
        </authorList>
    </citation>
    <scope>NUCLEOTIDE SEQUENCE [LARGE SCALE GENOMIC DNA]</scope>
    <source>
        <strain evidence="11 13">JL2886</strain>
    </source>
</reference>
<protein>
    <recommendedName>
        <fullName evidence="9">TRAP transporter small permease protein</fullName>
    </recommendedName>
</protein>
<evidence type="ECO:0000256" key="4">
    <source>
        <dbReference type="ARBA" id="ARBA00022519"/>
    </source>
</evidence>
<evidence type="ECO:0000313" key="12">
    <source>
        <dbReference type="EMBL" id="MDE4164442.1"/>
    </source>
</evidence>
<dbReference type="InterPro" id="IPR055348">
    <property type="entry name" value="DctQ"/>
</dbReference>
<name>A0A1B0ZWY4_9RHOB</name>
<feature type="transmembrane region" description="Helical" evidence="9">
    <location>
        <begin position="127"/>
        <end position="150"/>
    </location>
</feature>
<evidence type="ECO:0000259" key="10">
    <source>
        <dbReference type="Pfam" id="PF04290"/>
    </source>
</evidence>
<dbReference type="GO" id="GO:0015740">
    <property type="term" value="P:C4-dicarboxylate transport"/>
    <property type="evidence" value="ECO:0007669"/>
    <property type="project" value="TreeGrafter"/>
</dbReference>
<evidence type="ECO:0000256" key="1">
    <source>
        <dbReference type="ARBA" id="ARBA00004429"/>
    </source>
</evidence>
<comment type="subcellular location">
    <subcellularLocation>
        <location evidence="1 9">Cell inner membrane</location>
        <topology evidence="1 9">Multi-pass membrane protein</topology>
    </subcellularLocation>
</comment>
<feature type="domain" description="Tripartite ATP-independent periplasmic transporters DctQ component" evidence="10">
    <location>
        <begin position="26"/>
        <end position="152"/>
    </location>
</feature>
<keyword evidence="7 9" id="KW-0472">Membrane</keyword>
<dbReference type="Pfam" id="PF04290">
    <property type="entry name" value="DctQ"/>
    <property type="match status" value="1"/>
</dbReference>
<keyword evidence="3" id="KW-1003">Cell membrane</keyword>
<evidence type="ECO:0000256" key="9">
    <source>
        <dbReference type="RuleBase" id="RU369079"/>
    </source>
</evidence>
<dbReference type="AlphaFoldDB" id="A0A1B0ZWY4"/>
<evidence type="ECO:0000256" key="8">
    <source>
        <dbReference type="ARBA" id="ARBA00038436"/>
    </source>
</evidence>
<dbReference type="OrthoDB" id="2877624at2"/>
<proteinExistence type="inferred from homology"/>
<organism evidence="11 13">
    <name type="scientific">Phaeobacter gallaeciensis</name>
    <dbReference type="NCBI Taxonomy" id="60890"/>
    <lineage>
        <taxon>Bacteria</taxon>
        <taxon>Pseudomonadati</taxon>
        <taxon>Pseudomonadota</taxon>
        <taxon>Alphaproteobacteria</taxon>
        <taxon>Rhodobacterales</taxon>
        <taxon>Roseobacteraceae</taxon>
        <taxon>Phaeobacter</taxon>
    </lineage>
</organism>
<keyword evidence="4 9" id="KW-0997">Cell inner membrane</keyword>
<dbReference type="PANTHER" id="PTHR35011">
    <property type="entry name" value="2,3-DIKETO-L-GULONATE TRAP TRANSPORTER SMALL PERMEASE PROTEIN YIAM"/>
    <property type="match status" value="1"/>
</dbReference>
<comment type="subunit">
    <text evidence="9">The complex comprises the extracytoplasmic solute receptor protein and the two transmembrane proteins.</text>
</comment>
<dbReference type="GO" id="GO:0022857">
    <property type="term" value="F:transmembrane transporter activity"/>
    <property type="evidence" value="ECO:0007669"/>
    <property type="project" value="UniProtKB-UniRule"/>
</dbReference>